<organism evidence="1 2">
    <name type="scientific">Giardia intestinalis (strain P15)</name>
    <name type="common">Giardia lamblia</name>
    <dbReference type="NCBI Taxonomy" id="658858"/>
    <lineage>
        <taxon>Eukaryota</taxon>
        <taxon>Metamonada</taxon>
        <taxon>Diplomonadida</taxon>
        <taxon>Hexamitidae</taxon>
        <taxon>Giardiinae</taxon>
        <taxon>Giardia</taxon>
    </lineage>
</organism>
<feature type="non-terminal residue" evidence="1">
    <location>
        <position position="1"/>
    </location>
</feature>
<dbReference type="Proteomes" id="UP000008974">
    <property type="component" value="Unassembled WGS sequence"/>
</dbReference>
<reference evidence="1 2" key="1">
    <citation type="journal article" date="2010" name="BMC Genomics">
        <title>Genome analysis and comparative genomics of a Giardia intestinalis assemblage E isolate.</title>
        <authorList>
            <person name="Jerlstrom-Hultqvist J."/>
            <person name="Franzen O."/>
            <person name="Ankarklev J."/>
            <person name="Xu F."/>
            <person name="Nohynkova E."/>
            <person name="Andersson J.O."/>
            <person name="Svard S.G."/>
            <person name="Andersson B."/>
        </authorList>
    </citation>
    <scope>NUCLEOTIDE SEQUENCE [LARGE SCALE GENOMIC DNA]</scope>
    <source>
        <strain evidence="1 2">P15</strain>
    </source>
</reference>
<name>E1F8P1_GIAIA</name>
<dbReference type="OrthoDB" id="10253632at2759"/>
<sequence length="209" mass="23634">KELLPIYFNEGHNYHVVELWKGQSMILRFGVTWSIYRYTYSEMSAGVSIQAPTQLISTEASLINTVPNVYNGSFSIPGPGVYVLSLFPAVGVTTANQLAHKGIVCLIKVKEIPEIAHRYKITIKGVENKRFQYSNQASRSPNVQMERPSITKLLSVMPGSESEPGSGIVKFRCGKWVWCRPYETTARVLVYSAEDTRVPYVVLFYLRFE</sequence>
<evidence type="ECO:0000313" key="2">
    <source>
        <dbReference type="Proteomes" id="UP000008974"/>
    </source>
</evidence>
<evidence type="ECO:0000313" key="1">
    <source>
        <dbReference type="EMBL" id="EFO61172.1"/>
    </source>
</evidence>
<proteinExistence type="predicted"/>
<dbReference type="AlphaFoldDB" id="E1F8P1"/>
<gene>
    <name evidence="1" type="ORF">GLP15_2217</name>
</gene>
<comment type="caution">
    <text evidence="1">The sequence shown here is derived from an EMBL/GenBank/DDBJ whole genome shotgun (WGS) entry which is preliminary data.</text>
</comment>
<dbReference type="VEuPathDB" id="GiardiaDB:GLP15_2217"/>
<protein>
    <submittedName>
        <fullName evidence="1">Protein 21.1</fullName>
    </submittedName>
</protein>
<accession>E1F8P1</accession>
<dbReference type="EMBL" id="ACVC01000269">
    <property type="protein sequence ID" value="EFO61172.1"/>
    <property type="molecule type" value="Genomic_DNA"/>
</dbReference>